<evidence type="ECO:0000313" key="2">
    <source>
        <dbReference type="EMBL" id="KAF0022108.1"/>
    </source>
</evidence>
<dbReference type="Proteomes" id="UP000438429">
    <property type="component" value="Unassembled WGS sequence"/>
</dbReference>
<protein>
    <submittedName>
        <fullName evidence="2">Uncharacterized protein</fullName>
    </submittedName>
</protein>
<reference evidence="2 3" key="1">
    <citation type="submission" date="2019-06" db="EMBL/GenBank/DDBJ databases">
        <title>Draft genomes of female and male turbot (Scophthalmus maximus).</title>
        <authorList>
            <person name="Xu H."/>
            <person name="Xu X.-W."/>
            <person name="Shao C."/>
            <person name="Chen S."/>
        </authorList>
    </citation>
    <scope>NUCLEOTIDE SEQUENCE [LARGE SCALE GENOMIC DNA]</scope>
    <source>
        <strain evidence="2">Ysfricsl-2016a</strain>
        <tissue evidence="2">Blood</tissue>
    </source>
</reference>
<feature type="compositionally biased region" description="Low complexity" evidence="1">
    <location>
        <begin position="186"/>
        <end position="215"/>
    </location>
</feature>
<organism evidence="2 3">
    <name type="scientific">Scophthalmus maximus</name>
    <name type="common">Turbot</name>
    <name type="synonym">Psetta maxima</name>
    <dbReference type="NCBI Taxonomy" id="52904"/>
    <lineage>
        <taxon>Eukaryota</taxon>
        <taxon>Metazoa</taxon>
        <taxon>Chordata</taxon>
        <taxon>Craniata</taxon>
        <taxon>Vertebrata</taxon>
        <taxon>Euteleostomi</taxon>
        <taxon>Actinopterygii</taxon>
        <taxon>Neopterygii</taxon>
        <taxon>Teleostei</taxon>
        <taxon>Neoteleostei</taxon>
        <taxon>Acanthomorphata</taxon>
        <taxon>Carangaria</taxon>
        <taxon>Pleuronectiformes</taxon>
        <taxon>Pleuronectoidei</taxon>
        <taxon>Scophthalmidae</taxon>
        <taxon>Scophthalmus</taxon>
    </lineage>
</organism>
<dbReference type="AlphaFoldDB" id="A0A6A4RPW0"/>
<accession>A0A6A4RPW0</accession>
<proteinExistence type="predicted"/>
<sequence>MHLIHNAEERRLLLNMASGRVNIRAAPCPVPGCQNQLSRLDRHINQSHAELTIAERAAKMNQAKRIRTMELLAELRATDSTPAMQSMLDVNPSPLEEEIDVAPPSPVADCGSAECRRIRLGYERELEGVKAERDEFCAEVRLLRTKLQKQLRSMKSGRTTAVESQEDERVTEGGRSSAASEKAGRSSAASEKAGPSSAASEEEAGSSSFSPWSSGSGRGNLMRQISLPPSMEDYLRTYRAHHEGLDPTPKMTENAISKVSRVKTFILYMANNRSRLSDWLFLDNMSRIRGWSRSVVEGGMKITTAKFYLQNALHFVRFMTGIPPKTCRLTRSQFTSVERELKTGLLGKLSASLLANRKRGLLTKAQLILSALLPPPPLFSSGKLEVEFENTSRFLYYGYQCAYWSCLFGHRPGVYANMTDNEVEEAKTLGQDRGYLLHVSAISDTVSFEVSPDVYCGACT</sequence>
<comment type="caution">
    <text evidence="2">The sequence shown here is derived from an EMBL/GenBank/DDBJ whole genome shotgun (WGS) entry which is preliminary data.</text>
</comment>
<feature type="region of interest" description="Disordered" evidence="1">
    <location>
        <begin position="150"/>
        <end position="223"/>
    </location>
</feature>
<evidence type="ECO:0000256" key="1">
    <source>
        <dbReference type="SAM" id="MobiDB-lite"/>
    </source>
</evidence>
<evidence type="ECO:0000313" key="3">
    <source>
        <dbReference type="Proteomes" id="UP000438429"/>
    </source>
</evidence>
<dbReference type="EMBL" id="VEVO01000154">
    <property type="protein sequence ID" value="KAF0022108.1"/>
    <property type="molecule type" value="Genomic_DNA"/>
</dbReference>
<name>A0A6A4RPW0_SCOMX</name>
<gene>
    <name evidence="2" type="ORF">F2P81_025639</name>
</gene>